<name>A0A8K0KV72_LADFU</name>
<protein>
    <recommendedName>
        <fullName evidence="2">Protein kinase domain-containing protein</fullName>
    </recommendedName>
</protein>
<feature type="non-terminal residue" evidence="3">
    <location>
        <position position="1"/>
    </location>
</feature>
<dbReference type="InterPro" id="IPR011009">
    <property type="entry name" value="Kinase-like_dom_sf"/>
</dbReference>
<dbReference type="Pfam" id="PF00069">
    <property type="entry name" value="Pkinase"/>
    <property type="match status" value="1"/>
</dbReference>
<dbReference type="GO" id="GO:0005524">
    <property type="term" value="F:ATP binding"/>
    <property type="evidence" value="ECO:0007669"/>
    <property type="project" value="InterPro"/>
</dbReference>
<reference evidence="3" key="1">
    <citation type="submission" date="2013-04" db="EMBL/GenBank/DDBJ databases">
        <authorList>
            <person name="Qu J."/>
            <person name="Murali S.C."/>
            <person name="Bandaranaike D."/>
            <person name="Bellair M."/>
            <person name="Blankenburg K."/>
            <person name="Chao H."/>
            <person name="Dinh H."/>
            <person name="Doddapaneni H."/>
            <person name="Downs B."/>
            <person name="Dugan-Rocha S."/>
            <person name="Elkadiri S."/>
            <person name="Gnanaolivu R.D."/>
            <person name="Hernandez B."/>
            <person name="Javaid M."/>
            <person name="Jayaseelan J.C."/>
            <person name="Lee S."/>
            <person name="Li M."/>
            <person name="Ming W."/>
            <person name="Munidasa M."/>
            <person name="Muniz J."/>
            <person name="Nguyen L."/>
            <person name="Ongeri F."/>
            <person name="Osuji N."/>
            <person name="Pu L.-L."/>
            <person name="Puazo M."/>
            <person name="Qu C."/>
            <person name="Quiroz J."/>
            <person name="Raj R."/>
            <person name="Weissenberger G."/>
            <person name="Xin Y."/>
            <person name="Zou X."/>
            <person name="Han Y."/>
            <person name="Richards S."/>
            <person name="Worley K."/>
            <person name="Muzny D."/>
            <person name="Gibbs R."/>
        </authorList>
    </citation>
    <scope>NUCLEOTIDE SEQUENCE</scope>
    <source>
        <strain evidence="3">Sampled in the wild</strain>
    </source>
</reference>
<dbReference type="Gene3D" id="3.30.200.20">
    <property type="entry name" value="Phosphorylase Kinase, domain 1"/>
    <property type="match status" value="1"/>
</dbReference>
<accession>A0A8K0KV72</accession>
<reference evidence="3" key="2">
    <citation type="submission" date="2017-10" db="EMBL/GenBank/DDBJ databases">
        <title>Ladona fulva Genome sequencing and assembly.</title>
        <authorList>
            <person name="Murali S."/>
            <person name="Richards S."/>
            <person name="Bandaranaike D."/>
            <person name="Bellair M."/>
            <person name="Blankenburg K."/>
            <person name="Chao H."/>
            <person name="Dinh H."/>
            <person name="Doddapaneni H."/>
            <person name="Dugan-Rocha S."/>
            <person name="Elkadiri S."/>
            <person name="Gnanaolivu R."/>
            <person name="Hernandez B."/>
            <person name="Skinner E."/>
            <person name="Javaid M."/>
            <person name="Lee S."/>
            <person name="Li M."/>
            <person name="Ming W."/>
            <person name="Munidasa M."/>
            <person name="Muniz J."/>
            <person name="Nguyen L."/>
            <person name="Hughes D."/>
            <person name="Osuji N."/>
            <person name="Pu L.-L."/>
            <person name="Puazo M."/>
            <person name="Qu C."/>
            <person name="Quiroz J."/>
            <person name="Raj R."/>
            <person name="Weissenberger G."/>
            <person name="Xin Y."/>
            <person name="Zou X."/>
            <person name="Han Y."/>
            <person name="Worley K."/>
            <person name="Muzny D."/>
            <person name="Gibbs R."/>
        </authorList>
    </citation>
    <scope>NUCLEOTIDE SEQUENCE</scope>
    <source>
        <strain evidence="3">Sampled in the wild</strain>
    </source>
</reference>
<sequence>MWIISLRRYCGNFYFSTEELVNQCCVDCVVSFNVVVSYYWKKSILAMDSFVTPKAKRPRKSLKLSSPKDSTPVKIPASPFMQKLGWGTAVSVYRMERSPRVGCTRSPWAIKRVMHRKSLPGKNGEKPRRSMNNEISERLCKEADILRSLKHPNVVGFRAFTKSPDGRVALAMEDGHRSLLSLIEERWDQVHGILSYEGSPEVPKCEYPFPPWVVLRVAHGICSALSYLHNEALLLHGDLKSDNILVIGDFDTVKVCDFGVALKVNKKGEILDSEVYIGTRHWLPPEVLELEYLEMDWEEGDDPLPKITTQADMYSFGLTVWEMLSLKFPHCPSNDDGEVNSRGEEDEELEPGSDDETNDLLGTRPPFPPECLEDKSYNPILEIIHCCTDENPDMRPTASQALEWLTSIEESGAMKKPVKNQENLPS</sequence>
<organism evidence="3 4">
    <name type="scientific">Ladona fulva</name>
    <name type="common">Scarce chaser dragonfly</name>
    <name type="synonym">Libellula fulva</name>
    <dbReference type="NCBI Taxonomy" id="123851"/>
    <lineage>
        <taxon>Eukaryota</taxon>
        <taxon>Metazoa</taxon>
        <taxon>Ecdysozoa</taxon>
        <taxon>Arthropoda</taxon>
        <taxon>Hexapoda</taxon>
        <taxon>Insecta</taxon>
        <taxon>Pterygota</taxon>
        <taxon>Palaeoptera</taxon>
        <taxon>Odonata</taxon>
        <taxon>Epiprocta</taxon>
        <taxon>Anisoptera</taxon>
        <taxon>Libelluloidea</taxon>
        <taxon>Libellulidae</taxon>
        <taxon>Ladona</taxon>
    </lineage>
</organism>
<feature type="domain" description="Protein kinase" evidence="2">
    <location>
        <begin position="78"/>
        <end position="408"/>
    </location>
</feature>
<dbReference type="PROSITE" id="PS50011">
    <property type="entry name" value="PROTEIN_KINASE_DOM"/>
    <property type="match status" value="1"/>
</dbReference>
<proteinExistence type="predicted"/>
<gene>
    <name evidence="3" type="ORF">J437_LFUL018693</name>
</gene>
<dbReference type="AlphaFoldDB" id="A0A8K0KV72"/>
<evidence type="ECO:0000259" key="2">
    <source>
        <dbReference type="PROSITE" id="PS50011"/>
    </source>
</evidence>
<dbReference type="InterPro" id="IPR008271">
    <property type="entry name" value="Ser/Thr_kinase_AS"/>
</dbReference>
<dbReference type="EMBL" id="KZ309435">
    <property type="protein sequence ID" value="KAG8238783.1"/>
    <property type="molecule type" value="Genomic_DNA"/>
</dbReference>
<evidence type="ECO:0000313" key="3">
    <source>
        <dbReference type="EMBL" id="KAG8238783.1"/>
    </source>
</evidence>
<dbReference type="InterPro" id="IPR051681">
    <property type="entry name" value="Ser/Thr_Kinases-Pseudokinases"/>
</dbReference>
<feature type="region of interest" description="Disordered" evidence="1">
    <location>
        <begin position="332"/>
        <end position="372"/>
    </location>
</feature>
<dbReference type="SMART" id="SM00220">
    <property type="entry name" value="S_TKc"/>
    <property type="match status" value="1"/>
</dbReference>
<dbReference type="PANTHER" id="PTHR44329">
    <property type="entry name" value="SERINE/THREONINE-PROTEIN KINASE TNNI3K-RELATED"/>
    <property type="match status" value="1"/>
</dbReference>
<feature type="compositionally biased region" description="Acidic residues" evidence="1">
    <location>
        <begin position="344"/>
        <end position="358"/>
    </location>
</feature>
<dbReference type="PROSITE" id="PS00108">
    <property type="entry name" value="PROTEIN_KINASE_ST"/>
    <property type="match status" value="1"/>
</dbReference>
<dbReference type="OrthoDB" id="4062651at2759"/>
<dbReference type="InterPro" id="IPR000719">
    <property type="entry name" value="Prot_kinase_dom"/>
</dbReference>
<evidence type="ECO:0000313" key="4">
    <source>
        <dbReference type="Proteomes" id="UP000792457"/>
    </source>
</evidence>
<dbReference type="GO" id="GO:0004674">
    <property type="term" value="F:protein serine/threonine kinase activity"/>
    <property type="evidence" value="ECO:0007669"/>
    <property type="project" value="TreeGrafter"/>
</dbReference>
<keyword evidence="4" id="KW-1185">Reference proteome</keyword>
<dbReference type="SUPFAM" id="SSF56112">
    <property type="entry name" value="Protein kinase-like (PK-like)"/>
    <property type="match status" value="1"/>
</dbReference>
<dbReference type="Proteomes" id="UP000792457">
    <property type="component" value="Unassembled WGS sequence"/>
</dbReference>
<comment type="caution">
    <text evidence="3">The sequence shown here is derived from an EMBL/GenBank/DDBJ whole genome shotgun (WGS) entry which is preliminary data.</text>
</comment>
<dbReference type="Gene3D" id="1.10.510.10">
    <property type="entry name" value="Transferase(Phosphotransferase) domain 1"/>
    <property type="match status" value="1"/>
</dbReference>
<evidence type="ECO:0000256" key="1">
    <source>
        <dbReference type="SAM" id="MobiDB-lite"/>
    </source>
</evidence>